<sequence length="419" mass="45270">MHPIADYGYAKQVWQMAVERNCRRNRTPSLLLQAPVASKSGDGQGSSKQTLSFSEQSRLVLGIYAARRYVAQAESDSTGAGTHLLGMLLEQNGEYESAAEAYLTSYTQGTSSGCADAMRQWIALTHLGRAQCSAGQFGEAVESYSLAADLLSAGVLTQLLAVQSGALQLFYFTLGRSIALFFAQRLEESLEMFEQTLAQCDGVPEQRPYVAVMLAQVLWALGTDEHRALARQHLLEVMSEQSVAFLPGLLTLFAIGLLQGDGDLIAATYPELLGARDSDLHHDVVRLESHLAVLREDRVGGRRALAKALNKNPSDASLWLLLAKFEALGGSERNADASMAAQATLQLFRQAARGHFSWSSAPSHARLNSATLDVIVAASLIDASSNQVSSRTAARRAVVYQPWAQAAWACLQDVEAASH</sequence>
<protein>
    <submittedName>
        <fullName evidence="1">Superkiller protein 3</fullName>
    </submittedName>
</protein>
<evidence type="ECO:0000313" key="2">
    <source>
        <dbReference type="Proteomes" id="UP001139981"/>
    </source>
</evidence>
<proteinExistence type="predicted"/>
<gene>
    <name evidence="1" type="primary">SKI3_2</name>
    <name evidence="1" type="ORF">IWW38_000248</name>
</gene>
<reference evidence="1" key="1">
    <citation type="submission" date="2022-07" db="EMBL/GenBank/DDBJ databases">
        <title>Phylogenomic reconstructions and comparative analyses of Kickxellomycotina fungi.</title>
        <authorList>
            <person name="Reynolds N.K."/>
            <person name="Stajich J.E."/>
            <person name="Barry K."/>
            <person name="Grigoriev I.V."/>
            <person name="Crous P."/>
            <person name="Smith M.E."/>
        </authorList>
    </citation>
    <scope>NUCLEOTIDE SEQUENCE</scope>
    <source>
        <strain evidence="1">CBS 190363</strain>
    </source>
</reference>
<comment type="caution">
    <text evidence="1">The sequence shown here is derived from an EMBL/GenBank/DDBJ whole genome shotgun (WGS) entry which is preliminary data.</text>
</comment>
<name>A0ACC1MBD0_9FUNG</name>
<keyword evidence="2" id="KW-1185">Reference proteome</keyword>
<dbReference type="Proteomes" id="UP001139981">
    <property type="component" value="Unassembled WGS sequence"/>
</dbReference>
<accession>A0ACC1MBD0</accession>
<organism evidence="1 2">
    <name type="scientific">Coemansia aciculifera</name>
    <dbReference type="NCBI Taxonomy" id="417176"/>
    <lineage>
        <taxon>Eukaryota</taxon>
        <taxon>Fungi</taxon>
        <taxon>Fungi incertae sedis</taxon>
        <taxon>Zoopagomycota</taxon>
        <taxon>Kickxellomycotina</taxon>
        <taxon>Kickxellomycetes</taxon>
        <taxon>Kickxellales</taxon>
        <taxon>Kickxellaceae</taxon>
        <taxon>Coemansia</taxon>
    </lineage>
</organism>
<evidence type="ECO:0000313" key="1">
    <source>
        <dbReference type="EMBL" id="KAJ2900873.1"/>
    </source>
</evidence>
<dbReference type="EMBL" id="JANBVB010000002">
    <property type="protein sequence ID" value="KAJ2900873.1"/>
    <property type="molecule type" value="Genomic_DNA"/>
</dbReference>